<organism evidence="1 2">
    <name type="scientific">Sulfobacillus benefaciens</name>
    <dbReference type="NCBI Taxonomy" id="453960"/>
    <lineage>
        <taxon>Bacteria</taxon>
        <taxon>Bacillati</taxon>
        <taxon>Bacillota</taxon>
        <taxon>Clostridia</taxon>
        <taxon>Eubacteriales</taxon>
        <taxon>Clostridiales Family XVII. Incertae Sedis</taxon>
        <taxon>Sulfobacillus</taxon>
    </lineage>
</organism>
<name>A0A2T2WLR3_9FIRM</name>
<sequence>MLHHCRLDNFSEHQAEHRLVAADLDAGMRLLRTSLRNRDAQGAYEVAEALLDIWTERELAHAQAEELWLYETLPILKTLRRDHDLMATWVNETRELLDREGRVSPPALMRLEALETLLHTHHDHEMQYLHSYCSQETAGTFPIPQCDSPL</sequence>
<reference evidence="1 2" key="1">
    <citation type="journal article" date="2014" name="BMC Genomics">
        <title>Comparison of environmental and isolate Sulfobacillus genomes reveals diverse carbon, sulfur, nitrogen, and hydrogen metabolisms.</title>
        <authorList>
            <person name="Justice N.B."/>
            <person name="Norman A."/>
            <person name="Brown C.T."/>
            <person name="Singh A."/>
            <person name="Thomas B.C."/>
            <person name="Banfield J.F."/>
        </authorList>
    </citation>
    <scope>NUCLEOTIDE SEQUENCE [LARGE SCALE GENOMIC DNA]</scope>
    <source>
        <strain evidence="1">AMDSBA1</strain>
    </source>
</reference>
<proteinExistence type="predicted"/>
<gene>
    <name evidence="1" type="ORF">C7B43_20265</name>
</gene>
<dbReference type="Proteomes" id="UP000242699">
    <property type="component" value="Unassembled WGS sequence"/>
</dbReference>
<evidence type="ECO:0000313" key="1">
    <source>
        <dbReference type="EMBL" id="PSR23184.1"/>
    </source>
</evidence>
<dbReference type="AlphaFoldDB" id="A0A2T2WLR3"/>
<protein>
    <recommendedName>
        <fullName evidence="3">Hemerythrin-like domain-containing protein</fullName>
    </recommendedName>
</protein>
<evidence type="ECO:0000313" key="2">
    <source>
        <dbReference type="Proteomes" id="UP000242699"/>
    </source>
</evidence>
<evidence type="ECO:0008006" key="3">
    <source>
        <dbReference type="Google" id="ProtNLM"/>
    </source>
</evidence>
<dbReference type="EMBL" id="PXYT01000097">
    <property type="protein sequence ID" value="PSR23184.1"/>
    <property type="molecule type" value="Genomic_DNA"/>
</dbReference>
<comment type="caution">
    <text evidence="1">The sequence shown here is derived from an EMBL/GenBank/DDBJ whole genome shotgun (WGS) entry which is preliminary data.</text>
</comment>
<accession>A0A2T2WLR3</accession>